<dbReference type="GO" id="GO:0005886">
    <property type="term" value="C:plasma membrane"/>
    <property type="evidence" value="ECO:0007669"/>
    <property type="project" value="UniProtKB-SubCell"/>
</dbReference>
<comment type="caution">
    <text evidence="14">The sequence shown here is derived from an EMBL/GenBank/DDBJ whole genome shotgun (WGS) entry which is preliminary data.</text>
</comment>
<feature type="transmembrane region" description="Helical" evidence="13">
    <location>
        <begin position="84"/>
        <end position="107"/>
    </location>
</feature>
<evidence type="ECO:0000256" key="12">
    <source>
        <dbReference type="ARBA" id="ARBA00031636"/>
    </source>
</evidence>
<keyword evidence="11 13" id="KW-0472">Membrane</keyword>
<feature type="transmembrane region" description="Helical" evidence="13">
    <location>
        <begin position="48"/>
        <end position="72"/>
    </location>
</feature>
<keyword evidence="7" id="KW-1003">Cell membrane</keyword>
<dbReference type="PIRSF" id="PIRSF006603">
    <property type="entry name" value="DinF"/>
    <property type="match status" value="1"/>
</dbReference>
<feature type="transmembrane region" description="Helical" evidence="13">
    <location>
        <begin position="279"/>
        <end position="299"/>
    </location>
</feature>
<dbReference type="Pfam" id="PF01554">
    <property type="entry name" value="MatE"/>
    <property type="match status" value="2"/>
</dbReference>
<reference evidence="14" key="1">
    <citation type="submission" date="2020-10" db="EMBL/GenBank/DDBJ databases">
        <authorList>
            <person name="Gilroy R."/>
        </authorList>
    </citation>
    <scope>NUCLEOTIDE SEQUENCE</scope>
    <source>
        <strain evidence="14">CHK178-757</strain>
    </source>
</reference>
<dbReference type="AlphaFoldDB" id="A0A9D1F6T3"/>
<accession>A0A9D1F6T3</accession>
<proteinExistence type="inferred from homology"/>
<name>A0A9D1F6T3_9FIRM</name>
<evidence type="ECO:0000256" key="7">
    <source>
        <dbReference type="ARBA" id="ARBA00022475"/>
    </source>
</evidence>
<feature type="transmembrane region" description="Helical" evidence="13">
    <location>
        <begin position="161"/>
        <end position="181"/>
    </location>
</feature>
<dbReference type="InterPro" id="IPR050222">
    <property type="entry name" value="MATE_MdtK"/>
</dbReference>
<evidence type="ECO:0000256" key="1">
    <source>
        <dbReference type="ARBA" id="ARBA00003408"/>
    </source>
</evidence>
<comment type="similarity">
    <text evidence="3">Belongs to the multi antimicrobial extrusion (MATE) (TC 2.A.66.1) family.</text>
</comment>
<dbReference type="GO" id="GO:0042910">
    <property type="term" value="F:xenobiotic transmembrane transporter activity"/>
    <property type="evidence" value="ECO:0007669"/>
    <property type="project" value="InterPro"/>
</dbReference>
<gene>
    <name evidence="14" type="ORF">IAB46_13080</name>
</gene>
<organism evidence="14 15">
    <name type="scientific">Candidatus Scybalocola faecigallinarum</name>
    <dbReference type="NCBI Taxonomy" id="2840941"/>
    <lineage>
        <taxon>Bacteria</taxon>
        <taxon>Bacillati</taxon>
        <taxon>Bacillota</taxon>
        <taxon>Clostridia</taxon>
        <taxon>Lachnospirales</taxon>
        <taxon>Lachnospiraceae</taxon>
        <taxon>Lachnospiraceae incertae sedis</taxon>
        <taxon>Candidatus Scybalocola (ex Gilroy et al. 2021)</taxon>
    </lineage>
</organism>
<reference evidence="14" key="2">
    <citation type="journal article" date="2021" name="PeerJ">
        <title>Extensive microbial diversity within the chicken gut microbiome revealed by metagenomics and culture.</title>
        <authorList>
            <person name="Gilroy R."/>
            <person name="Ravi A."/>
            <person name="Getino M."/>
            <person name="Pursley I."/>
            <person name="Horton D.L."/>
            <person name="Alikhan N.F."/>
            <person name="Baker D."/>
            <person name="Gharbi K."/>
            <person name="Hall N."/>
            <person name="Watson M."/>
            <person name="Adriaenssens E.M."/>
            <person name="Foster-Nyarko E."/>
            <person name="Jarju S."/>
            <person name="Secka A."/>
            <person name="Antonio M."/>
            <person name="Oren A."/>
            <person name="Chaudhuri R.R."/>
            <person name="La Ragione R."/>
            <person name="Hildebrand F."/>
            <person name="Pallen M.J."/>
        </authorList>
    </citation>
    <scope>NUCLEOTIDE SEQUENCE</scope>
    <source>
        <strain evidence="14">CHK178-757</strain>
    </source>
</reference>
<keyword evidence="5" id="KW-0813">Transport</keyword>
<dbReference type="EMBL" id="DVIT01000056">
    <property type="protein sequence ID" value="HIS48459.1"/>
    <property type="molecule type" value="Genomic_DNA"/>
</dbReference>
<keyword evidence="10" id="KW-0406">Ion transport</keyword>
<dbReference type="InterPro" id="IPR002528">
    <property type="entry name" value="MATE_fam"/>
</dbReference>
<feature type="transmembrane region" description="Helical" evidence="13">
    <location>
        <begin position="127"/>
        <end position="149"/>
    </location>
</feature>
<feature type="transmembrane region" description="Helical" evidence="13">
    <location>
        <begin position="187"/>
        <end position="206"/>
    </location>
</feature>
<protein>
    <recommendedName>
        <fullName evidence="4">Probable multidrug resistance protein NorM</fullName>
    </recommendedName>
    <alternativeName>
        <fullName evidence="12">Multidrug-efflux transporter</fullName>
    </alternativeName>
</protein>
<evidence type="ECO:0000313" key="15">
    <source>
        <dbReference type="Proteomes" id="UP000823927"/>
    </source>
</evidence>
<evidence type="ECO:0000313" key="14">
    <source>
        <dbReference type="EMBL" id="HIS48459.1"/>
    </source>
</evidence>
<keyword evidence="8 13" id="KW-0812">Transmembrane</keyword>
<dbReference type="GO" id="GO:0006811">
    <property type="term" value="P:monoatomic ion transport"/>
    <property type="evidence" value="ECO:0007669"/>
    <property type="project" value="UniProtKB-KW"/>
</dbReference>
<evidence type="ECO:0000256" key="9">
    <source>
        <dbReference type="ARBA" id="ARBA00022989"/>
    </source>
</evidence>
<dbReference type="Proteomes" id="UP000823927">
    <property type="component" value="Unassembled WGS sequence"/>
</dbReference>
<comment type="subcellular location">
    <subcellularLocation>
        <location evidence="2">Cell membrane</location>
        <topology evidence="2">Multi-pass membrane protein</topology>
    </subcellularLocation>
</comment>
<feature type="transmembrane region" description="Helical" evidence="13">
    <location>
        <begin position="311"/>
        <end position="330"/>
    </location>
</feature>
<feature type="transmembrane region" description="Helical" evidence="13">
    <location>
        <begin position="411"/>
        <end position="428"/>
    </location>
</feature>
<dbReference type="NCBIfam" id="TIGR00797">
    <property type="entry name" value="matE"/>
    <property type="match status" value="1"/>
</dbReference>
<dbReference type="GO" id="GO:0015297">
    <property type="term" value="F:antiporter activity"/>
    <property type="evidence" value="ECO:0007669"/>
    <property type="project" value="UniProtKB-KW"/>
</dbReference>
<dbReference type="PANTHER" id="PTHR43298:SF2">
    <property type="entry name" value="FMN_FAD EXPORTER YEEO-RELATED"/>
    <property type="match status" value="1"/>
</dbReference>
<keyword evidence="9 13" id="KW-1133">Transmembrane helix</keyword>
<evidence type="ECO:0000256" key="4">
    <source>
        <dbReference type="ARBA" id="ARBA00020268"/>
    </source>
</evidence>
<evidence type="ECO:0000256" key="11">
    <source>
        <dbReference type="ARBA" id="ARBA00023136"/>
    </source>
</evidence>
<evidence type="ECO:0000256" key="2">
    <source>
        <dbReference type="ARBA" id="ARBA00004651"/>
    </source>
</evidence>
<feature type="transmembrane region" description="Helical" evidence="13">
    <location>
        <begin position="350"/>
        <end position="370"/>
    </location>
</feature>
<evidence type="ECO:0000256" key="13">
    <source>
        <dbReference type="SAM" id="Phobius"/>
    </source>
</evidence>
<dbReference type="PANTHER" id="PTHR43298">
    <property type="entry name" value="MULTIDRUG RESISTANCE PROTEIN NORM-RELATED"/>
    <property type="match status" value="1"/>
</dbReference>
<evidence type="ECO:0000256" key="10">
    <source>
        <dbReference type="ARBA" id="ARBA00023065"/>
    </source>
</evidence>
<sequence>MFSNIDLRKLLVPLIIEQVLNSLMGTADTMMVSNVGSAAISAVSLVDSINVLVMQAFVALSAGGTIVCSYYVGHKNMEKARDGAQQLLFVVTLISVVLAAACIVFRYPLLSFIFGDVEAAVMDASQVYFFITALSFPFIALYDAGASIFRAQGNTRGPMTVSVISNVMNIAGNALLIWGFHMGVAGAAISTLVSRIFCAVIVLWQLRNKKNPVHVRNYLKIRPDGAVIRRILALGIPSGIENGMFQFGKLAIQSTVSTMGTAAIAAQAMTNILENLNGVAGIGIGIGLMTIVGQCLGAGREDEAIYYIKKLMVIGEAVIIASCLLVYALVRPITILGGMEAESAQMCIYMMTWITIVKPIIWTPSFIPAYGMRAAGDVKFSMVLSCVSMWAFRVTLCTFLCRYMGVGPMGVWIGMFTDWAVRGIVYMWRFHRRKWLLKKVV</sequence>
<keyword evidence="6" id="KW-0050">Antiport</keyword>
<evidence type="ECO:0000256" key="3">
    <source>
        <dbReference type="ARBA" id="ARBA00010199"/>
    </source>
</evidence>
<evidence type="ECO:0000256" key="6">
    <source>
        <dbReference type="ARBA" id="ARBA00022449"/>
    </source>
</evidence>
<dbReference type="CDD" id="cd13137">
    <property type="entry name" value="MATE_NorM_like"/>
    <property type="match status" value="1"/>
</dbReference>
<evidence type="ECO:0000256" key="5">
    <source>
        <dbReference type="ARBA" id="ARBA00022448"/>
    </source>
</evidence>
<dbReference type="InterPro" id="IPR048279">
    <property type="entry name" value="MdtK-like"/>
</dbReference>
<comment type="function">
    <text evidence="1">Multidrug efflux pump.</text>
</comment>
<evidence type="ECO:0000256" key="8">
    <source>
        <dbReference type="ARBA" id="ARBA00022692"/>
    </source>
</evidence>